<reference evidence="2" key="2">
    <citation type="journal article" date="2020" name="Biotechnol. Bioeng.">
        <title>Chromosome-scale scaffolds for the Chinese hamster reference genome assembly to facilitate the study of the CHO epigenome.</title>
        <authorList>
            <person name="Hilliard W."/>
            <person name="MacDonald M."/>
            <person name="Lee K.H."/>
        </authorList>
    </citation>
    <scope>NUCLEOTIDE SEQUENCE [LARGE SCALE GENOMIC DNA]</scope>
    <source>
        <strain evidence="2">17A/GY</strain>
    </source>
</reference>
<name>A0A9J7K5F6_CRIGR</name>
<dbReference type="GeneID" id="118238386"/>
<evidence type="ECO:0000313" key="2">
    <source>
        <dbReference type="Proteomes" id="UP001108280"/>
    </source>
</evidence>
<protein>
    <submittedName>
        <fullName evidence="3">Basic proline-rich protein-like</fullName>
    </submittedName>
</protein>
<reference evidence="3" key="3">
    <citation type="submission" date="2025-08" db="UniProtKB">
        <authorList>
            <consortium name="RefSeq"/>
        </authorList>
    </citation>
    <scope>IDENTIFICATION</scope>
    <source>
        <strain evidence="3">17A/GY</strain>
        <tissue evidence="3">Liver</tissue>
    </source>
</reference>
<evidence type="ECO:0000256" key="1">
    <source>
        <dbReference type="SAM" id="MobiDB-lite"/>
    </source>
</evidence>
<keyword evidence="2" id="KW-1185">Reference proteome</keyword>
<gene>
    <name evidence="3" type="primary">LOC118238386</name>
</gene>
<dbReference type="Proteomes" id="UP001108280">
    <property type="component" value="Chromosome 2"/>
</dbReference>
<dbReference type="AlphaFoldDB" id="A0A9J7K5F6"/>
<feature type="compositionally biased region" description="Gly residues" evidence="1">
    <location>
        <begin position="115"/>
        <end position="125"/>
    </location>
</feature>
<feature type="compositionally biased region" description="Low complexity" evidence="1">
    <location>
        <begin position="74"/>
        <end position="85"/>
    </location>
</feature>
<feature type="compositionally biased region" description="Pro residues" evidence="1">
    <location>
        <begin position="200"/>
        <end position="219"/>
    </location>
</feature>
<feature type="compositionally biased region" description="Low complexity" evidence="1">
    <location>
        <begin position="93"/>
        <end position="105"/>
    </location>
</feature>
<evidence type="ECO:0000313" key="3">
    <source>
        <dbReference type="RefSeq" id="XP_035296394.1"/>
    </source>
</evidence>
<dbReference type="KEGG" id="cge:118238386"/>
<proteinExistence type="predicted"/>
<feature type="compositionally biased region" description="Pro residues" evidence="1">
    <location>
        <begin position="21"/>
        <end position="33"/>
    </location>
</feature>
<feature type="compositionally biased region" description="Low complexity" evidence="1">
    <location>
        <begin position="157"/>
        <end position="167"/>
    </location>
</feature>
<organism evidence="2 3">
    <name type="scientific">Cricetulus griseus</name>
    <name type="common">Chinese hamster</name>
    <name type="synonym">Cricetulus barabensis griseus</name>
    <dbReference type="NCBI Taxonomy" id="10029"/>
    <lineage>
        <taxon>Eukaryota</taxon>
        <taxon>Metazoa</taxon>
        <taxon>Chordata</taxon>
        <taxon>Craniata</taxon>
        <taxon>Vertebrata</taxon>
        <taxon>Euteleostomi</taxon>
        <taxon>Mammalia</taxon>
        <taxon>Eutheria</taxon>
        <taxon>Euarchontoglires</taxon>
        <taxon>Glires</taxon>
        <taxon>Rodentia</taxon>
        <taxon>Myomorpha</taxon>
        <taxon>Muroidea</taxon>
        <taxon>Cricetidae</taxon>
        <taxon>Cricetinae</taxon>
        <taxon>Cricetulus</taxon>
    </lineage>
</organism>
<accession>A0A9J7K5F6</accession>
<sequence length="281" mass="29249">MAPARRGLRRGGESRAAAPWSPRPRPGPSPLPCPEASTAVGAGGGGELRRRRGGGRTPLPEGSMAVGWRAPAGSPARPSCSPHAPARSRRAAGTRQAGGRASRGASPERVRSRAHGGGGGGGGRVSAGRSWAPARRFAAQPGRPPDEVTGGGPARPGPAGNGARQPRSYPCARTRPRDRHWLGLPTRNSRDTDGCRRCPGPSPPPPPRTPADPPPPRGLPLPKDTRRAPSAPAAPKLPVRPRNRVLPSCEPQKPKRGSVDTPACCHCRELLRPGQSPKKID</sequence>
<reference evidence="2" key="1">
    <citation type="journal article" date="2018" name="Biotechnol. Bioeng.">
        <title>A reference genome of the Chinese hamster based on a hybrid assembly strategy.</title>
        <authorList>
            <person name="Rupp O."/>
            <person name="MacDonald M.L."/>
            <person name="Li S."/>
            <person name="Dhiman H."/>
            <person name="Polson S."/>
            <person name="Griep S."/>
            <person name="Heffner K."/>
            <person name="Hernandez I."/>
            <person name="Brinkrolf K."/>
            <person name="Jadhav V."/>
            <person name="Samoudi M."/>
            <person name="Hao H."/>
            <person name="Kingham B."/>
            <person name="Goesmann A."/>
            <person name="Betenbaugh M.J."/>
            <person name="Lewis N.E."/>
            <person name="Borth N."/>
            <person name="Lee K.H."/>
        </authorList>
    </citation>
    <scope>NUCLEOTIDE SEQUENCE [LARGE SCALE GENOMIC DNA]</scope>
    <source>
        <strain evidence="2">17A/GY</strain>
    </source>
</reference>
<dbReference type="RefSeq" id="XP_035296394.1">
    <property type="nucleotide sequence ID" value="XM_035440503.1"/>
</dbReference>
<feature type="region of interest" description="Disordered" evidence="1">
    <location>
        <begin position="1"/>
        <end position="263"/>
    </location>
</feature>